<gene>
    <name evidence="2" type="ORF">GCM10007898_18160</name>
</gene>
<dbReference type="InterPro" id="IPR011991">
    <property type="entry name" value="ArsR-like_HTH"/>
</dbReference>
<name>A0ABQ5XBD3_9GAMM</name>
<reference evidence="3" key="1">
    <citation type="journal article" date="2019" name="Int. J. Syst. Evol. Microbiol.">
        <title>The Global Catalogue of Microorganisms (GCM) 10K type strain sequencing project: providing services to taxonomists for standard genome sequencing and annotation.</title>
        <authorList>
            <consortium name="The Broad Institute Genomics Platform"/>
            <consortium name="The Broad Institute Genome Sequencing Center for Infectious Disease"/>
            <person name="Wu L."/>
            <person name="Ma J."/>
        </authorList>
    </citation>
    <scope>NUCLEOTIDE SEQUENCE [LARGE SCALE GENOMIC DNA]</scope>
    <source>
        <strain evidence="3">NBRC 111981</strain>
    </source>
</reference>
<protein>
    <submittedName>
        <fullName evidence="2">Transcriptional regulator</fullName>
    </submittedName>
</protein>
<dbReference type="Gene3D" id="1.10.10.10">
    <property type="entry name" value="Winged helix-like DNA-binding domain superfamily/Winged helix DNA-binding domain"/>
    <property type="match status" value="1"/>
</dbReference>
<accession>A0ABQ5XBD3</accession>
<organism evidence="2 3">
    <name type="scientific">Dyella flagellata</name>
    <dbReference type="NCBI Taxonomy" id="1867833"/>
    <lineage>
        <taxon>Bacteria</taxon>
        <taxon>Pseudomonadati</taxon>
        <taxon>Pseudomonadota</taxon>
        <taxon>Gammaproteobacteria</taxon>
        <taxon>Lysobacterales</taxon>
        <taxon>Rhodanobacteraceae</taxon>
        <taxon>Dyella</taxon>
    </lineage>
</organism>
<dbReference type="RefSeq" id="WP_284331691.1">
    <property type="nucleotide sequence ID" value="NZ_BSOA01000015.1"/>
</dbReference>
<dbReference type="Pfam" id="PF12802">
    <property type="entry name" value="MarR_2"/>
    <property type="match status" value="1"/>
</dbReference>
<dbReference type="Proteomes" id="UP001156627">
    <property type="component" value="Unassembled WGS sequence"/>
</dbReference>
<proteinExistence type="predicted"/>
<dbReference type="SUPFAM" id="SSF46785">
    <property type="entry name" value="Winged helix' DNA-binding domain"/>
    <property type="match status" value="1"/>
</dbReference>
<feature type="domain" description="HTH marR-type" evidence="1">
    <location>
        <begin position="6"/>
        <end position="52"/>
    </location>
</feature>
<comment type="caution">
    <text evidence="2">The sequence shown here is derived from an EMBL/GenBank/DDBJ whole genome shotgun (WGS) entry which is preliminary data.</text>
</comment>
<dbReference type="InterPro" id="IPR036388">
    <property type="entry name" value="WH-like_DNA-bd_sf"/>
</dbReference>
<dbReference type="InterPro" id="IPR000835">
    <property type="entry name" value="HTH_MarR-typ"/>
</dbReference>
<dbReference type="EMBL" id="BSOA01000015">
    <property type="protein sequence ID" value="GLQ88247.1"/>
    <property type="molecule type" value="Genomic_DNA"/>
</dbReference>
<dbReference type="InterPro" id="IPR036390">
    <property type="entry name" value="WH_DNA-bd_sf"/>
</dbReference>
<evidence type="ECO:0000313" key="2">
    <source>
        <dbReference type="EMBL" id="GLQ88247.1"/>
    </source>
</evidence>
<keyword evidence="3" id="KW-1185">Reference proteome</keyword>
<sequence length="206" mass="21922">MSTKNDILSLLQREALTVAQLCERLGITRNAINVQIKQLEAEGLVRRQKAPERGAVGKPSTVFEAAPGAEDVNSGAYPAFLKALLATLGDTCGKEALGDILEKTGRQLARAAGLSSPVDFESGLRAAMAAADALGANTEAIEQPDGIMVRNYSCPIGGAVRQEPCGCRAIAAFFSEATGKPVQEHCLREGKLICQYLIQIKTPKRR</sequence>
<evidence type="ECO:0000313" key="3">
    <source>
        <dbReference type="Proteomes" id="UP001156627"/>
    </source>
</evidence>
<dbReference type="CDD" id="cd00090">
    <property type="entry name" value="HTH_ARSR"/>
    <property type="match status" value="1"/>
</dbReference>
<evidence type="ECO:0000259" key="1">
    <source>
        <dbReference type="Pfam" id="PF12802"/>
    </source>
</evidence>